<evidence type="ECO:0000313" key="2">
    <source>
        <dbReference type="EMBL" id="KAJ1720144.1"/>
    </source>
</evidence>
<keyword evidence="1" id="KW-1133">Transmembrane helix</keyword>
<reference evidence="2" key="1">
    <citation type="submission" date="2022-07" db="EMBL/GenBank/DDBJ databases">
        <title>Phylogenomic reconstructions and comparative analyses of Kickxellomycotina fungi.</title>
        <authorList>
            <person name="Reynolds N.K."/>
            <person name="Stajich J.E."/>
            <person name="Barry K."/>
            <person name="Grigoriev I.V."/>
            <person name="Crous P."/>
            <person name="Smith M.E."/>
        </authorList>
    </citation>
    <scope>NUCLEOTIDE SEQUENCE</scope>
    <source>
        <strain evidence="2">NBRC 32514</strain>
    </source>
</reference>
<feature type="transmembrane region" description="Helical" evidence="1">
    <location>
        <begin position="12"/>
        <end position="33"/>
    </location>
</feature>
<feature type="transmembrane region" description="Helical" evidence="1">
    <location>
        <begin position="53"/>
        <end position="73"/>
    </location>
</feature>
<organism evidence="2 3">
    <name type="scientific">Coemansia erecta</name>
    <dbReference type="NCBI Taxonomy" id="147472"/>
    <lineage>
        <taxon>Eukaryota</taxon>
        <taxon>Fungi</taxon>
        <taxon>Fungi incertae sedis</taxon>
        <taxon>Zoopagomycota</taxon>
        <taxon>Kickxellomycotina</taxon>
        <taxon>Kickxellomycetes</taxon>
        <taxon>Kickxellales</taxon>
        <taxon>Kickxellaceae</taxon>
        <taxon>Coemansia</taxon>
    </lineage>
</organism>
<keyword evidence="3" id="KW-1185">Reference proteome</keyword>
<evidence type="ECO:0000256" key="1">
    <source>
        <dbReference type="SAM" id="Phobius"/>
    </source>
</evidence>
<gene>
    <name evidence="2" type="ORF">LPJ53_005184</name>
</gene>
<name>A0A9W8CP16_9FUNG</name>
<keyword evidence="1" id="KW-0812">Transmembrane</keyword>
<sequence>MANETPTWRKVVFAMYILTSVGLFCAWGGLYVGEKLSKGFYTISFGDQYTASVLATALGIYAMRMVSFVFNYYMYYSSKDIKCRLKFKCTFYHIMALTIVPFYNPKAVQVLIGLLDGKPDNLMAALFFSA</sequence>
<proteinExistence type="predicted"/>
<comment type="caution">
    <text evidence="2">The sequence shown here is derived from an EMBL/GenBank/DDBJ whole genome shotgun (WGS) entry which is preliminary data.</text>
</comment>
<dbReference type="AlphaFoldDB" id="A0A9W8CP16"/>
<protein>
    <submittedName>
        <fullName evidence="2">Uncharacterized protein</fullName>
    </submittedName>
</protein>
<dbReference type="EMBL" id="JANBOJ010000290">
    <property type="protein sequence ID" value="KAJ1720144.1"/>
    <property type="molecule type" value="Genomic_DNA"/>
</dbReference>
<feature type="transmembrane region" description="Helical" evidence="1">
    <location>
        <begin position="85"/>
        <end position="103"/>
    </location>
</feature>
<accession>A0A9W8CP16</accession>
<evidence type="ECO:0000313" key="3">
    <source>
        <dbReference type="Proteomes" id="UP001149813"/>
    </source>
</evidence>
<keyword evidence="1" id="KW-0472">Membrane</keyword>
<dbReference type="Proteomes" id="UP001149813">
    <property type="component" value="Unassembled WGS sequence"/>
</dbReference>
<feature type="non-terminal residue" evidence="2">
    <location>
        <position position="130"/>
    </location>
</feature>